<organism evidence="2 3">
    <name type="scientific">Laspinema palackyanum D2a</name>
    <dbReference type="NCBI Taxonomy" id="2953684"/>
    <lineage>
        <taxon>Bacteria</taxon>
        <taxon>Bacillati</taxon>
        <taxon>Cyanobacteriota</taxon>
        <taxon>Cyanophyceae</taxon>
        <taxon>Oscillatoriophycideae</taxon>
        <taxon>Oscillatoriales</taxon>
        <taxon>Laspinemataceae</taxon>
        <taxon>Laspinema</taxon>
        <taxon>Laspinema palackyanum</taxon>
    </lineage>
</organism>
<protein>
    <submittedName>
        <fullName evidence="2">Uncharacterized protein</fullName>
    </submittedName>
</protein>
<keyword evidence="3" id="KW-1185">Reference proteome</keyword>
<name>A0ABT2MLM2_9CYAN</name>
<evidence type="ECO:0000313" key="3">
    <source>
        <dbReference type="Proteomes" id="UP001525890"/>
    </source>
</evidence>
<comment type="caution">
    <text evidence="2">The sequence shown here is derived from an EMBL/GenBank/DDBJ whole genome shotgun (WGS) entry which is preliminary data.</text>
</comment>
<accession>A0ABT2MLM2</accession>
<sequence length="54" mass="5949">MHPAGAQISNGQGFEVQGQGYSSVLGKERKPSYQKGDRYPIPEEKDTPHFGTKN</sequence>
<proteinExistence type="predicted"/>
<dbReference type="EMBL" id="JAMXFF010000004">
    <property type="protein sequence ID" value="MCT7965645.1"/>
    <property type="molecule type" value="Genomic_DNA"/>
</dbReference>
<dbReference type="RefSeq" id="WP_368005333.1">
    <property type="nucleotide sequence ID" value="NZ_JAMXFF010000004.1"/>
</dbReference>
<dbReference type="Proteomes" id="UP001525890">
    <property type="component" value="Unassembled WGS sequence"/>
</dbReference>
<feature type="compositionally biased region" description="Basic and acidic residues" evidence="1">
    <location>
        <begin position="26"/>
        <end position="48"/>
    </location>
</feature>
<gene>
    <name evidence="2" type="ORF">NG799_04760</name>
</gene>
<reference evidence="2 3" key="1">
    <citation type="journal article" date="2022" name="Front. Microbiol.">
        <title>High genomic differentiation and limited gene flow indicate recent cryptic speciation within the genus Laspinema (cyanobacteria).</title>
        <authorList>
            <person name="Stanojkovic A."/>
            <person name="Skoupy S."/>
            <person name="Skaloud P."/>
            <person name="Dvorak P."/>
        </authorList>
    </citation>
    <scope>NUCLEOTIDE SEQUENCE [LARGE SCALE GENOMIC DNA]</scope>
    <source>
        <strain evidence="2 3">D2a</strain>
    </source>
</reference>
<feature type="region of interest" description="Disordered" evidence="1">
    <location>
        <begin position="1"/>
        <end position="54"/>
    </location>
</feature>
<evidence type="ECO:0000313" key="2">
    <source>
        <dbReference type="EMBL" id="MCT7965645.1"/>
    </source>
</evidence>
<evidence type="ECO:0000256" key="1">
    <source>
        <dbReference type="SAM" id="MobiDB-lite"/>
    </source>
</evidence>